<dbReference type="PANTHER" id="PTHR14949:SF32">
    <property type="entry name" value="WNT INHIBITORY FACTOR 1"/>
    <property type="match status" value="1"/>
</dbReference>
<evidence type="ECO:0000256" key="8">
    <source>
        <dbReference type="ARBA" id="ARBA00023157"/>
    </source>
</evidence>
<dbReference type="InterPro" id="IPR038677">
    <property type="entry name" value="WIF_sf"/>
</dbReference>
<evidence type="ECO:0000313" key="17">
    <source>
        <dbReference type="Proteomes" id="UP000014760"/>
    </source>
</evidence>
<feature type="disulfide bond" evidence="10">
    <location>
        <begin position="308"/>
        <end position="318"/>
    </location>
</feature>
<feature type="signal peptide" evidence="12">
    <location>
        <begin position="1"/>
        <end position="19"/>
    </location>
</feature>
<evidence type="ECO:0000256" key="9">
    <source>
        <dbReference type="ARBA" id="ARBA00023180"/>
    </source>
</evidence>
<evidence type="ECO:0000313" key="15">
    <source>
        <dbReference type="EMBL" id="ELU17704.1"/>
    </source>
</evidence>
<dbReference type="InterPro" id="IPR003306">
    <property type="entry name" value="WIF"/>
</dbReference>
<feature type="disulfide bond" evidence="10">
    <location>
        <begin position="276"/>
        <end position="286"/>
    </location>
</feature>
<feature type="domain" description="EGF-like" evidence="13">
    <location>
        <begin position="174"/>
        <end position="206"/>
    </location>
</feature>
<organism evidence="15">
    <name type="scientific">Capitella teleta</name>
    <name type="common">Polychaete worm</name>
    <dbReference type="NCBI Taxonomy" id="283909"/>
    <lineage>
        <taxon>Eukaryota</taxon>
        <taxon>Metazoa</taxon>
        <taxon>Spiralia</taxon>
        <taxon>Lophotrochozoa</taxon>
        <taxon>Annelida</taxon>
        <taxon>Polychaeta</taxon>
        <taxon>Sedentaria</taxon>
        <taxon>Scolecida</taxon>
        <taxon>Capitellidae</taxon>
        <taxon>Capitella</taxon>
    </lineage>
</organism>
<evidence type="ECO:0000259" key="14">
    <source>
        <dbReference type="PROSITE" id="PS50814"/>
    </source>
</evidence>
<reference evidence="16" key="3">
    <citation type="submission" date="2015-06" db="UniProtKB">
        <authorList>
            <consortium name="EnsemblMetazoa"/>
        </authorList>
    </citation>
    <scope>IDENTIFICATION</scope>
</reference>
<dbReference type="Pfam" id="PF25024">
    <property type="entry name" value="EGF_TEN"/>
    <property type="match status" value="1"/>
</dbReference>
<evidence type="ECO:0000256" key="3">
    <source>
        <dbReference type="ARBA" id="ARBA00013854"/>
    </source>
</evidence>
<evidence type="ECO:0000256" key="1">
    <source>
        <dbReference type="ARBA" id="ARBA00003309"/>
    </source>
</evidence>
<keyword evidence="6" id="KW-0879">Wnt signaling pathway</keyword>
<dbReference type="GO" id="GO:0005576">
    <property type="term" value="C:extracellular region"/>
    <property type="evidence" value="ECO:0007669"/>
    <property type="project" value="UniProtKB-SubCell"/>
</dbReference>
<dbReference type="PROSITE" id="PS00022">
    <property type="entry name" value="EGF_1"/>
    <property type="match status" value="4"/>
</dbReference>
<dbReference type="EMBL" id="AMQN01003976">
    <property type="status" value="NOT_ANNOTATED_CDS"/>
    <property type="molecule type" value="Genomic_DNA"/>
</dbReference>
<dbReference type="EnsemblMetazoa" id="CapteT165770">
    <property type="protein sequence ID" value="CapteP165770"/>
    <property type="gene ID" value="CapteG165770"/>
</dbReference>
<feature type="domain" description="WIF" evidence="14">
    <location>
        <begin position="32"/>
        <end position="169"/>
    </location>
</feature>
<dbReference type="EMBL" id="KB292365">
    <property type="protein sequence ID" value="ELU17704.1"/>
    <property type="molecule type" value="Genomic_DNA"/>
</dbReference>
<dbReference type="SMART" id="SM00469">
    <property type="entry name" value="WIF"/>
    <property type="match status" value="1"/>
</dbReference>
<feature type="disulfide bond" evidence="10">
    <location>
        <begin position="326"/>
        <end position="335"/>
    </location>
</feature>
<dbReference type="InterPro" id="IPR013309">
    <property type="entry name" value="Wnt-inh"/>
</dbReference>
<feature type="domain" description="EGF-like" evidence="13">
    <location>
        <begin position="272"/>
        <end position="304"/>
    </location>
</feature>
<keyword evidence="9" id="KW-0325">Glycoprotein</keyword>
<gene>
    <name evidence="15" type="ORF">CAPTEDRAFT_165770</name>
</gene>
<keyword evidence="5" id="KW-0964">Secreted</keyword>
<dbReference type="Gene3D" id="2.10.25.10">
    <property type="entry name" value="Laminin"/>
    <property type="match status" value="4"/>
</dbReference>
<feature type="chain" id="PRO_5008789018" description="Wnt inhibitory factor 1" evidence="12">
    <location>
        <begin position="20"/>
        <end position="384"/>
    </location>
</feature>
<dbReference type="PRINTS" id="PR01901">
    <property type="entry name" value="WIFPROTEIN"/>
</dbReference>
<dbReference type="PROSITE" id="PS01186">
    <property type="entry name" value="EGF_2"/>
    <property type="match status" value="4"/>
</dbReference>
<dbReference type="SUPFAM" id="SSF57196">
    <property type="entry name" value="EGF/Laminin"/>
    <property type="match status" value="1"/>
</dbReference>
<keyword evidence="8 10" id="KW-1015">Disulfide bond</keyword>
<feature type="disulfide bond" evidence="10">
    <location>
        <begin position="196"/>
        <end position="205"/>
    </location>
</feature>
<feature type="domain" description="EGF-like" evidence="13">
    <location>
        <begin position="238"/>
        <end position="270"/>
    </location>
</feature>
<dbReference type="AlphaFoldDB" id="R7VGI2"/>
<dbReference type="GO" id="GO:0009986">
    <property type="term" value="C:cell surface"/>
    <property type="evidence" value="ECO:0007669"/>
    <property type="project" value="TreeGrafter"/>
</dbReference>
<comment type="caution">
    <text evidence="10">Lacks conserved residue(s) required for the propagation of feature annotation.</text>
</comment>
<evidence type="ECO:0000256" key="12">
    <source>
        <dbReference type="SAM" id="SignalP"/>
    </source>
</evidence>
<dbReference type="InterPro" id="IPR000742">
    <property type="entry name" value="EGF"/>
</dbReference>
<feature type="region of interest" description="Disordered" evidence="11">
    <location>
        <begin position="345"/>
        <end position="376"/>
    </location>
</feature>
<dbReference type="Gene3D" id="2.60.40.2170">
    <property type="entry name" value="Wnt, WIF domain"/>
    <property type="match status" value="1"/>
</dbReference>
<dbReference type="GO" id="GO:0016055">
    <property type="term" value="P:Wnt signaling pathway"/>
    <property type="evidence" value="ECO:0007669"/>
    <property type="project" value="UniProtKB-KW"/>
</dbReference>
<dbReference type="OrthoDB" id="10045365at2759"/>
<evidence type="ECO:0000313" key="16">
    <source>
        <dbReference type="EnsemblMetazoa" id="CapteP165770"/>
    </source>
</evidence>
<feature type="domain" description="EGF-like" evidence="13">
    <location>
        <begin position="305"/>
        <end position="336"/>
    </location>
</feature>
<proteinExistence type="predicted"/>
<evidence type="ECO:0000256" key="6">
    <source>
        <dbReference type="ARBA" id="ARBA00022687"/>
    </source>
</evidence>
<dbReference type="Pfam" id="PF02019">
    <property type="entry name" value="WIF"/>
    <property type="match status" value="1"/>
</dbReference>
<keyword evidence="7 12" id="KW-0732">Signal</keyword>
<evidence type="ECO:0000256" key="11">
    <source>
        <dbReference type="SAM" id="MobiDB-lite"/>
    </source>
</evidence>
<evidence type="ECO:0000256" key="5">
    <source>
        <dbReference type="ARBA" id="ARBA00022525"/>
    </source>
</evidence>
<accession>R7VGI2</accession>
<dbReference type="PROSITE" id="PS50814">
    <property type="entry name" value="WIF"/>
    <property type="match status" value="1"/>
</dbReference>
<dbReference type="PROSITE" id="PS50026">
    <property type="entry name" value="EGF_3"/>
    <property type="match status" value="4"/>
</dbReference>
<feature type="disulfide bond" evidence="10">
    <location>
        <begin position="178"/>
        <end position="188"/>
    </location>
</feature>
<feature type="disulfide bond" evidence="10">
    <location>
        <begin position="242"/>
        <end position="252"/>
    </location>
</feature>
<keyword evidence="17" id="KW-1185">Reference proteome</keyword>
<reference evidence="17" key="1">
    <citation type="submission" date="2012-12" db="EMBL/GenBank/DDBJ databases">
        <authorList>
            <person name="Hellsten U."/>
            <person name="Grimwood J."/>
            <person name="Chapman J.A."/>
            <person name="Shapiro H."/>
            <person name="Aerts A."/>
            <person name="Otillar R.P."/>
            <person name="Terry A.Y."/>
            <person name="Boore J.L."/>
            <person name="Simakov O."/>
            <person name="Marletaz F."/>
            <person name="Cho S.-J."/>
            <person name="Edsinger-Gonzales E."/>
            <person name="Havlak P."/>
            <person name="Kuo D.-H."/>
            <person name="Larsson T."/>
            <person name="Lv J."/>
            <person name="Arendt D."/>
            <person name="Savage R."/>
            <person name="Osoegawa K."/>
            <person name="de Jong P."/>
            <person name="Lindberg D.R."/>
            <person name="Seaver E.C."/>
            <person name="Weisblat D.A."/>
            <person name="Putnam N.H."/>
            <person name="Grigoriev I.V."/>
            <person name="Rokhsar D.S."/>
        </authorList>
    </citation>
    <scope>NUCLEOTIDE SEQUENCE</scope>
    <source>
        <strain evidence="17">I ESC-2004</strain>
    </source>
</reference>
<comment type="subcellular location">
    <subcellularLocation>
        <location evidence="2">Secreted</location>
    </subcellularLocation>
</comment>
<dbReference type="SMART" id="SM00181">
    <property type="entry name" value="EGF"/>
    <property type="match status" value="5"/>
</dbReference>
<evidence type="ECO:0000256" key="2">
    <source>
        <dbReference type="ARBA" id="ARBA00004613"/>
    </source>
</evidence>
<dbReference type="OMA" id="CKKALCY"/>
<sequence length="384" mass="43244">MWRPLVFICVIIVPKIVNGAKKHDDFGNRLALWIDGKEVDKFAGVEMDIFIIRDGRVAAYLRDSHLDAGLPILPMNVEIVQLTWAAPDDLYTYEFTDLRSQDPHTMFDPLLSIPQKGYVPNKKTTFKMNLPCTGKLTGSASMYIALQIHNSRGAKVPGCPLRIQLRKQCIADENQRICAHTCANGGKCNQNGLCACAKGYYGDRCQLAACFPECINNGTCIQPGICQCSEGYVGRFCERAICSKMCFHGGACVAPDLCECTAGFYGETCEQRSGSCRIPCKNGGTCTEHDLCRCREGYVGQFCQKPICKRSCGVNGRCVDFNQCECYRGWRGRHCNKTVRRIHHSKDGKTRKKRKKDRRNRRGAAQRRSKHSRSIQKLQWYHTI</sequence>
<evidence type="ECO:0000256" key="10">
    <source>
        <dbReference type="PROSITE-ProRule" id="PRU00076"/>
    </source>
</evidence>
<dbReference type="STRING" id="283909.R7VGI2"/>
<protein>
    <recommendedName>
        <fullName evidence="3">Wnt inhibitory factor 1</fullName>
    </recommendedName>
</protein>
<evidence type="ECO:0000256" key="7">
    <source>
        <dbReference type="ARBA" id="ARBA00022729"/>
    </source>
</evidence>
<keyword evidence="10" id="KW-0245">EGF-like domain</keyword>
<name>R7VGI2_CAPTE</name>
<feature type="compositionally biased region" description="Basic residues" evidence="11">
    <location>
        <begin position="345"/>
        <end position="374"/>
    </location>
</feature>
<dbReference type="PANTHER" id="PTHR14949">
    <property type="entry name" value="EGF-LIKE-DOMAIN, MULTIPLE 7, 8"/>
    <property type="match status" value="1"/>
</dbReference>
<feature type="disulfide bond" evidence="10">
    <location>
        <begin position="294"/>
        <end position="303"/>
    </location>
</feature>
<evidence type="ECO:0000256" key="4">
    <source>
        <dbReference type="ARBA" id="ARBA00022473"/>
    </source>
</evidence>
<feature type="disulfide bond" evidence="10">
    <location>
        <begin position="260"/>
        <end position="269"/>
    </location>
</feature>
<comment type="function">
    <text evidence="1">Binds to WNT proteins and inhibits their activities. May be involved in mesoderm segmentation.</text>
</comment>
<keyword evidence="4" id="KW-0217">Developmental protein</keyword>
<dbReference type="GO" id="GO:0005102">
    <property type="term" value="F:signaling receptor binding"/>
    <property type="evidence" value="ECO:0007669"/>
    <property type="project" value="TreeGrafter"/>
</dbReference>
<reference evidence="15 17" key="2">
    <citation type="journal article" date="2013" name="Nature">
        <title>Insights into bilaterian evolution from three spiralian genomes.</title>
        <authorList>
            <person name="Simakov O."/>
            <person name="Marletaz F."/>
            <person name="Cho S.J."/>
            <person name="Edsinger-Gonzales E."/>
            <person name="Havlak P."/>
            <person name="Hellsten U."/>
            <person name="Kuo D.H."/>
            <person name="Larsson T."/>
            <person name="Lv J."/>
            <person name="Arendt D."/>
            <person name="Savage R."/>
            <person name="Osoegawa K."/>
            <person name="de Jong P."/>
            <person name="Grimwood J."/>
            <person name="Chapman J.A."/>
            <person name="Shapiro H."/>
            <person name="Aerts A."/>
            <person name="Otillar R.P."/>
            <person name="Terry A.Y."/>
            <person name="Boore J.L."/>
            <person name="Grigoriev I.V."/>
            <person name="Lindberg D.R."/>
            <person name="Seaver E.C."/>
            <person name="Weisblat D.A."/>
            <person name="Putnam N.H."/>
            <person name="Rokhsar D.S."/>
        </authorList>
    </citation>
    <scope>NUCLEOTIDE SEQUENCE</scope>
    <source>
        <strain evidence="15 17">I ESC-2004</strain>
    </source>
</reference>
<dbReference type="InterPro" id="IPR050969">
    <property type="entry name" value="Dev_Signal_Modulators"/>
</dbReference>
<dbReference type="Proteomes" id="UP000014760">
    <property type="component" value="Unassembled WGS sequence"/>
</dbReference>
<evidence type="ECO:0000259" key="13">
    <source>
        <dbReference type="PROSITE" id="PS50026"/>
    </source>
</evidence>
<dbReference type="HOGENOM" id="CLU_041961_0_0_1"/>